<dbReference type="Gene3D" id="1.10.2080.10">
    <property type="entry name" value="Insect odorant-binding protein A10/Ejaculatory bulb-specific protein 3"/>
    <property type="match status" value="1"/>
</dbReference>
<dbReference type="SUPFAM" id="SSF100910">
    <property type="entry name" value="Chemosensory protein Csp2"/>
    <property type="match status" value="1"/>
</dbReference>
<reference evidence="1 2" key="1">
    <citation type="submission" date="2023-11" db="EMBL/GenBank/DDBJ databases">
        <title>Halocaridina rubra genome assembly.</title>
        <authorList>
            <person name="Smith C."/>
        </authorList>
    </citation>
    <scope>NUCLEOTIDE SEQUENCE [LARGE SCALE GENOMIC DNA]</scope>
    <source>
        <strain evidence="1">EP-1</strain>
        <tissue evidence="1">Whole</tissue>
    </source>
</reference>
<dbReference type="Pfam" id="PF03392">
    <property type="entry name" value="OS-D"/>
    <property type="match status" value="1"/>
</dbReference>
<name>A0AAN8WHB4_HALRR</name>
<evidence type="ECO:0000313" key="1">
    <source>
        <dbReference type="EMBL" id="KAK7066330.1"/>
    </source>
</evidence>
<dbReference type="AlphaFoldDB" id="A0AAN8WHB4"/>
<comment type="caution">
    <text evidence="1">The sequence shown here is derived from an EMBL/GenBank/DDBJ whole genome shotgun (WGS) entry which is preliminary data.</text>
</comment>
<dbReference type="InterPro" id="IPR005055">
    <property type="entry name" value="A10/PebIII"/>
</dbReference>
<dbReference type="EMBL" id="JAXCGZ010019257">
    <property type="protein sequence ID" value="KAK7066330.1"/>
    <property type="molecule type" value="Genomic_DNA"/>
</dbReference>
<evidence type="ECO:0000313" key="2">
    <source>
        <dbReference type="Proteomes" id="UP001381693"/>
    </source>
</evidence>
<protein>
    <submittedName>
        <fullName evidence="1">Uncharacterized protein</fullName>
    </submittedName>
</protein>
<dbReference type="Proteomes" id="UP001381693">
    <property type="component" value="Unassembled WGS sequence"/>
</dbReference>
<sequence>MKLKNVTDGSQQGGLEVYRKVFLHQNLLRIGEGSGKICHIGRLQDSMYVNTAELTCSISIIGPISNYSCIHSSERDSHTDFKMQMQLLFIALMVICLSQAIPLPIEQEQNSALRNAFEDRATVESIIQCFVGKNPCTPQEKKIKERAQATMRNLGRCPDSYCTPEERAEINLAMELLERKHPDLWLRLIGSMFGIDLGRK</sequence>
<proteinExistence type="predicted"/>
<organism evidence="1 2">
    <name type="scientific">Halocaridina rubra</name>
    <name type="common">Hawaiian red shrimp</name>
    <dbReference type="NCBI Taxonomy" id="373956"/>
    <lineage>
        <taxon>Eukaryota</taxon>
        <taxon>Metazoa</taxon>
        <taxon>Ecdysozoa</taxon>
        <taxon>Arthropoda</taxon>
        <taxon>Crustacea</taxon>
        <taxon>Multicrustacea</taxon>
        <taxon>Malacostraca</taxon>
        <taxon>Eumalacostraca</taxon>
        <taxon>Eucarida</taxon>
        <taxon>Decapoda</taxon>
        <taxon>Pleocyemata</taxon>
        <taxon>Caridea</taxon>
        <taxon>Atyoidea</taxon>
        <taxon>Atyidae</taxon>
        <taxon>Halocaridina</taxon>
    </lineage>
</organism>
<dbReference type="InterPro" id="IPR036682">
    <property type="entry name" value="OS_D_A10/PebIII_sf"/>
</dbReference>
<gene>
    <name evidence="1" type="ORF">SK128_025027</name>
</gene>
<keyword evidence="2" id="KW-1185">Reference proteome</keyword>
<accession>A0AAN8WHB4</accession>